<organism evidence="1">
    <name type="scientific">Woronichinia naegeliana WA131</name>
    <dbReference type="NCBI Taxonomy" id="2824559"/>
    <lineage>
        <taxon>Bacteria</taxon>
        <taxon>Bacillati</taxon>
        <taxon>Cyanobacteriota</taxon>
        <taxon>Cyanophyceae</taxon>
        <taxon>Synechococcales</taxon>
        <taxon>Coelosphaeriaceae</taxon>
        <taxon>Woronichinia</taxon>
    </lineage>
</organism>
<sequence>MINERRTGNEREDLERIASGFLFVSESIDVFFTYFSMAELKQIYLRAKKILVSTARSITEYLGEELELSKLATQLRAYSSLIILRIEQSIDKSYLIENSLQNQISDVSEKIIGSQSRYKYLGWDLLINNYQGELILGVQLKTKMNTCSDWAVKFRHNILMDSPVQRIPFFLMAFPDRFYLWTEPEVYSSQTEPTYIIDAIPVLKPYFERAGIIPEKIRGDSFELLVASWLSDLINTEKLPEEFNESQRWLIDSELYMAISGENLKYGATE</sequence>
<dbReference type="KEGG" id="wna:KA717_13135"/>
<accession>A0A977PY86</accession>
<evidence type="ECO:0000313" key="1">
    <source>
        <dbReference type="EMBL" id="UXE63477.1"/>
    </source>
</evidence>
<reference evidence="1" key="1">
    <citation type="submission" date="2021-04" db="EMBL/GenBank/DDBJ databases">
        <title>Genome sequence of Woronichinia naegeliana from Washington state freshwater lake bloom.</title>
        <authorList>
            <person name="Dreher T.W."/>
        </authorList>
    </citation>
    <scope>NUCLEOTIDE SEQUENCE</scope>
    <source>
        <strain evidence="1">WA131</strain>
    </source>
</reference>
<protein>
    <submittedName>
        <fullName evidence="1">Uncharacterized protein</fullName>
    </submittedName>
</protein>
<name>A0A977PY86_9CYAN</name>
<dbReference type="Proteomes" id="UP001065613">
    <property type="component" value="Chromosome"/>
</dbReference>
<proteinExistence type="predicted"/>
<gene>
    <name evidence="1" type="ORF">KA717_13135</name>
</gene>
<dbReference type="AlphaFoldDB" id="A0A977PY86"/>
<dbReference type="EMBL" id="CP073041">
    <property type="protein sequence ID" value="UXE63477.1"/>
    <property type="molecule type" value="Genomic_DNA"/>
</dbReference>